<comment type="caution">
    <text evidence="1">The sequence shown here is derived from an EMBL/GenBank/DDBJ whole genome shotgun (WGS) entry which is preliminary data.</text>
</comment>
<sequence>MAESDSKLSGVNICAVKPTSKLQLDENIAAYLENRHLVRDKHIVACQNDKIERIVTNYVIAKQILSNMRWQDKLLYKHVCSTWLSAINALRKEQLCPVDFSIKQGHIKQSSTFSNEPLAVFTFMNVTEFPKTISCKNTSPCCCDPPCGKDHLVIDAIHKLSTAPKECMMGVKALYVAYMPLPNSNTKENTLTSTQCSLSSFTGGIFIPVIPNVKFNMINLKDYKQMKQQFYTAVDDIVKDNIIKGLLVFVTDKHLLNSVEDVVFFNHVKEVQPDIPYAMGGCICEDTVCDSNDINHLVSDTSGDAVSDNLISIGIFTIPKNTVNESNFDMFSLIIESSEWDKQKIHLSLTQFSKSVPRFEHSVCFKLACIGRDRKHKFEQDTFRSVFPDTPLVGCYGNGELGIDHPAKPLPEKPKRLRRSVGPHFGIIYSYSTVFVYMGWGKITLPSTLPKT</sequence>
<keyword evidence="2" id="KW-1185">Reference proteome</keyword>
<dbReference type="EMBL" id="CALOZG010000029">
    <property type="protein sequence ID" value="CAH4032835.1"/>
    <property type="molecule type" value="Genomic_DNA"/>
</dbReference>
<evidence type="ECO:0000313" key="2">
    <source>
        <dbReference type="Proteomes" id="UP001152562"/>
    </source>
</evidence>
<dbReference type="AlphaFoldDB" id="A0A9P0TIA1"/>
<reference evidence="1" key="1">
    <citation type="submission" date="2022-05" db="EMBL/GenBank/DDBJ databases">
        <authorList>
            <person name="Okamura Y."/>
        </authorList>
    </citation>
    <scope>NUCLEOTIDE SEQUENCE</scope>
</reference>
<organism evidence="1 2">
    <name type="scientific">Pieris brassicae</name>
    <name type="common">White butterfly</name>
    <name type="synonym">Large white butterfly</name>
    <dbReference type="NCBI Taxonomy" id="7116"/>
    <lineage>
        <taxon>Eukaryota</taxon>
        <taxon>Metazoa</taxon>
        <taxon>Ecdysozoa</taxon>
        <taxon>Arthropoda</taxon>
        <taxon>Hexapoda</taxon>
        <taxon>Insecta</taxon>
        <taxon>Pterygota</taxon>
        <taxon>Neoptera</taxon>
        <taxon>Endopterygota</taxon>
        <taxon>Lepidoptera</taxon>
        <taxon>Glossata</taxon>
        <taxon>Ditrysia</taxon>
        <taxon>Papilionoidea</taxon>
        <taxon>Pieridae</taxon>
        <taxon>Pierinae</taxon>
        <taxon>Pieris</taxon>
    </lineage>
</organism>
<protein>
    <recommendedName>
        <fullName evidence="3">FIST C-domain domain-containing protein</fullName>
    </recommendedName>
</protein>
<evidence type="ECO:0000313" key="1">
    <source>
        <dbReference type="EMBL" id="CAH4032835.1"/>
    </source>
</evidence>
<evidence type="ECO:0008006" key="3">
    <source>
        <dbReference type="Google" id="ProtNLM"/>
    </source>
</evidence>
<gene>
    <name evidence="1" type="ORF">PIBRA_LOCUS9180</name>
</gene>
<dbReference type="Proteomes" id="UP001152562">
    <property type="component" value="Unassembled WGS sequence"/>
</dbReference>
<proteinExistence type="predicted"/>
<accession>A0A9P0TIA1</accession>
<name>A0A9P0TIA1_PIEBR</name>